<dbReference type="GO" id="GO:0046872">
    <property type="term" value="F:metal ion binding"/>
    <property type="evidence" value="ECO:0007669"/>
    <property type="project" value="UniProtKB-KW"/>
</dbReference>
<dbReference type="PROSITE" id="PS00198">
    <property type="entry name" value="4FE4S_FER_1"/>
    <property type="match status" value="1"/>
</dbReference>
<feature type="domain" description="4Fe-4S ferredoxin-type" evidence="5">
    <location>
        <begin position="107"/>
        <end position="135"/>
    </location>
</feature>
<keyword evidence="2" id="KW-0479">Metal-binding</keyword>
<evidence type="ECO:0000256" key="3">
    <source>
        <dbReference type="ARBA" id="ARBA00023004"/>
    </source>
</evidence>
<protein>
    <submittedName>
        <fullName evidence="6">(Fe-S)-binding protein</fullName>
    </submittedName>
</protein>
<keyword evidence="7" id="KW-1185">Reference proteome</keyword>
<accession>A0A0D2K066</accession>
<gene>
    <name evidence="6" type="ORF">X474_05110</name>
</gene>
<comment type="caution">
    <text evidence="6">The sequence shown here is derived from an EMBL/GenBank/DDBJ whole genome shotgun (WGS) entry which is preliminary data.</text>
</comment>
<dbReference type="STRING" id="1429043.X474_05110"/>
<dbReference type="InterPro" id="IPR045865">
    <property type="entry name" value="ACT-like_dom_sf"/>
</dbReference>
<dbReference type="OrthoDB" id="9808559at2"/>
<feature type="domain" description="4Fe-4S ferredoxin-type" evidence="5">
    <location>
        <begin position="76"/>
        <end position="105"/>
    </location>
</feature>
<dbReference type="InterPro" id="IPR050157">
    <property type="entry name" value="PSI_iron-sulfur_center"/>
</dbReference>
<sequence>MAKKKVIFSFPPTLIEEPVTYKLVKSYDLQVNILRARVVPREKGRMVVELKGTPENLEKAFDYLETQGVQIDTMIQEMRHHTDRCVHCTACTAACPTGALSVDQETREVSFDASLCIICEACIPVCSYEAIESLF</sequence>
<evidence type="ECO:0000259" key="5">
    <source>
        <dbReference type="PROSITE" id="PS51379"/>
    </source>
</evidence>
<dbReference type="Proteomes" id="UP000032233">
    <property type="component" value="Unassembled WGS sequence"/>
</dbReference>
<reference evidence="6 7" key="1">
    <citation type="submission" date="2013-11" db="EMBL/GenBank/DDBJ databases">
        <title>Metagenomic analysis of a methanogenic consortium involved in long chain n-alkane degradation.</title>
        <authorList>
            <person name="Davidova I.A."/>
            <person name="Callaghan A.V."/>
            <person name="Wawrik B."/>
            <person name="Pruitt S."/>
            <person name="Marks C."/>
            <person name="Duncan K.E."/>
            <person name="Suflita J.M."/>
        </authorList>
    </citation>
    <scope>NUCLEOTIDE SEQUENCE [LARGE SCALE GENOMIC DNA]</scope>
    <source>
        <strain evidence="6 7">SPR</strain>
    </source>
</reference>
<dbReference type="SUPFAM" id="SSF54862">
    <property type="entry name" value="4Fe-4S ferredoxins"/>
    <property type="match status" value="1"/>
</dbReference>
<name>A0A0D2K066_9BACT</name>
<keyword evidence="4" id="KW-0411">Iron-sulfur</keyword>
<dbReference type="SUPFAM" id="SSF55021">
    <property type="entry name" value="ACT-like"/>
    <property type="match status" value="1"/>
</dbReference>
<keyword evidence="1" id="KW-0004">4Fe-4S</keyword>
<keyword evidence="3" id="KW-0408">Iron</keyword>
<evidence type="ECO:0000313" key="7">
    <source>
        <dbReference type="Proteomes" id="UP000032233"/>
    </source>
</evidence>
<dbReference type="InParanoid" id="A0A0D2K066"/>
<dbReference type="GO" id="GO:0051539">
    <property type="term" value="F:4 iron, 4 sulfur cluster binding"/>
    <property type="evidence" value="ECO:0007669"/>
    <property type="project" value="UniProtKB-KW"/>
</dbReference>
<dbReference type="PROSITE" id="PS51379">
    <property type="entry name" value="4FE4S_FER_2"/>
    <property type="match status" value="2"/>
</dbReference>
<dbReference type="PANTHER" id="PTHR24960:SF86">
    <property type="entry name" value="FERREDOXIN"/>
    <property type="match status" value="1"/>
</dbReference>
<dbReference type="InterPro" id="IPR017900">
    <property type="entry name" value="4Fe4S_Fe_S_CS"/>
</dbReference>
<dbReference type="InterPro" id="IPR017896">
    <property type="entry name" value="4Fe4S_Fe-S-bd"/>
</dbReference>
<evidence type="ECO:0000256" key="4">
    <source>
        <dbReference type="ARBA" id="ARBA00023014"/>
    </source>
</evidence>
<dbReference type="EMBL" id="AZAC01000004">
    <property type="protein sequence ID" value="KIX15130.1"/>
    <property type="molecule type" value="Genomic_DNA"/>
</dbReference>
<dbReference type="RefSeq" id="WP_044347077.1">
    <property type="nucleotide sequence ID" value="NZ_AZAC01000004.1"/>
</dbReference>
<organism evidence="6 7">
    <name type="scientific">Dethiosulfatarculus sandiegensis</name>
    <dbReference type="NCBI Taxonomy" id="1429043"/>
    <lineage>
        <taxon>Bacteria</taxon>
        <taxon>Pseudomonadati</taxon>
        <taxon>Thermodesulfobacteriota</taxon>
        <taxon>Desulfarculia</taxon>
        <taxon>Desulfarculales</taxon>
        <taxon>Desulfarculaceae</taxon>
        <taxon>Dethiosulfatarculus</taxon>
    </lineage>
</organism>
<proteinExistence type="predicted"/>
<dbReference type="Pfam" id="PF12838">
    <property type="entry name" value="Fer4_7"/>
    <property type="match status" value="1"/>
</dbReference>
<dbReference type="InterPro" id="IPR018449">
    <property type="entry name" value="NIL_domain"/>
</dbReference>
<dbReference type="SMART" id="SM00930">
    <property type="entry name" value="NIL"/>
    <property type="match status" value="1"/>
</dbReference>
<evidence type="ECO:0000256" key="2">
    <source>
        <dbReference type="ARBA" id="ARBA00022723"/>
    </source>
</evidence>
<evidence type="ECO:0000256" key="1">
    <source>
        <dbReference type="ARBA" id="ARBA00022485"/>
    </source>
</evidence>
<evidence type="ECO:0000313" key="6">
    <source>
        <dbReference type="EMBL" id="KIX15130.1"/>
    </source>
</evidence>
<dbReference type="Gene3D" id="3.30.70.20">
    <property type="match status" value="1"/>
</dbReference>
<dbReference type="Pfam" id="PF09383">
    <property type="entry name" value="NIL"/>
    <property type="match status" value="1"/>
</dbReference>
<dbReference type="AlphaFoldDB" id="A0A0D2K066"/>
<dbReference type="Gene3D" id="3.30.70.260">
    <property type="match status" value="1"/>
</dbReference>
<dbReference type="PANTHER" id="PTHR24960">
    <property type="entry name" value="PHOTOSYSTEM I IRON-SULFUR CENTER-RELATED"/>
    <property type="match status" value="1"/>
</dbReference>